<feature type="active site" description="Charge relay system" evidence="8 9">
    <location>
        <position position="119"/>
    </location>
</feature>
<evidence type="ECO:0000256" key="4">
    <source>
        <dbReference type="ARBA" id="ARBA00022670"/>
    </source>
</evidence>
<evidence type="ECO:0000256" key="5">
    <source>
        <dbReference type="ARBA" id="ARBA00022729"/>
    </source>
</evidence>
<proteinExistence type="inferred from homology"/>
<feature type="domain" description="Peptidase S8/S53" evidence="10">
    <location>
        <begin position="50"/>
        <end position="502"/>
    </location>
</feature>
<dbReference type="PANTHER" id="PTHR10795">
    <property type="entry name" value="PROPROTEIN CONVERTASE SUBTILISIN/KEXIN"/>
    <property type="match status" value="1"/>
</dbReference>
<dbReference type="InterPro" id="IPR036852">
    <property type="entry name" value="Peptidase_S8/S53_dom_sf"/>
</dbReference>
<evidence type="ECO:0000256" key="2">
    <source>
        <dbReference type="ARBA" id="ARBA00011073"/>
    </source>
</evidence>
<comment type="subcellular location">
    <subcellularLocation>
        <location evidence="1">Secreted</location>
    </subcellularLocation>
</comment>
<dbReference type="SUPFAM" id="SSF52743">
    <property type="entry name" value="Subtilisin-like"/>
    <property type="match status" value="1"/>
</dbReference>
<dbReference type="GO" id="GO:0006508">
    <property type="term" value="P:proteolysis"/>
    <property type="evidence" value="ECO:0007669"/>
    <property type="project" value="UniProtKB-KW"/>
</dbReference>
<dbReference type="InterPro" id="IPR022398">
    <property type="entry name" value="Peptidase_S8_His-AS"/>
</dbReference>
<keyword evidence="5" id="KW-0732">Signal</keyword>
<dbReference type="InterPro" id="IPR041469">
    <property type="entry name" value="Subtilisin-like_FN3"/>
</dbReference>
<evidence type="ECO:0000256" key="1">
    <source>
        <dbReference type="ARBA" id="ARBA00004613"/>
    </source>
</evidence>
<dbReference type="InterPro" id="IPR000209">
    <property type="entry name" value="Peptidase_S8/S53_dom"/>
</dbReference>
<organism evidence="12 13">
    <name type="scientific">Glycine soja</name>
    <name type="common">Wild soybean</name>
    <dbReference type="NCBI Taxonomy" id="3848"/>
    <lineage>
        <taxon>Eukaryota</taxon>
        <taxon>Viridiplantae</taxon>
        <taxon>Streptophyta</taxon>
        <taxon>Embryophyta</taxon>
        <taxon>Tracheophyta</taxon>
        <taxon>Spermatophyta</taxon>
        <taxon>Magnoliopsida</taxon>
        <taxon>eudicotyledons</taxon>
        <taxon>Gunneridae</taxon>
        <taxon>Pentapetalae</taxon>
        <taxon>rosids</taxon>
        <taxon>fabids</taxon>
        <taxon>Fabales</taxon>
        <taxon>Fabaceae</taxon>
        <taxon>Papilionoideae</taxon>
        <taxon>50 kb inversion clade</taxon>
        <taxon>NPAAA clade</taxon>
        <taxon>indigoferoid/millettioid clade</taxon>
        <taxon>Phaseoleae</taxon>
        <taxon>Glycine</taxon>
        <taxon>Glycine subgen. Soja</taxon>
    </lineage>
</organism>
<dbReference type="InterPro" id="IPR045051">
    <property type="entry name" value="SBT"/>
</dbReference>
<evidence type="ECO:0000256" key="7">
    <source>
        <dbReference type="ARBA" id="ARBA00022825"/>
    </source>
</evidence>
<evidence type="ECO:0000256" key="3">
    <source>
        <dbReference type="ARBA" id="ARBA00022525"/>
    </source>
</evidence>
<evidence type="ECO:0000256" key="6">
    <source>
        <dbReference type="ARBA" id="ARBA00022801"/>
    </source>
</evidence>
<keyword evidence="6 9" id="KW-0378">Hydrolase</keyword>
<dbReference type="CDD" id="cd04852">
    <property type="entry name" value="Peptidases_S8_3"/>
    <property type="match status" value="1"/>
</dbReference>
<dbReference type="PROSITE" id="PS00138">
    <property type="entry name" value="SUBTILASE_SER"/>
    <property type="match status" value="1"/>
</dbReference>
<dbReference type="GO" id="GO:0005576">
    <property type="term" value="C:extracellular region"/>
    <property type="evidence" value="ECO:0007669"/>
    <property type="project" value="UniProtKB-SubCell"/>
</dbReference>
<evidence type="ECO:0000313" key="13">
    <source>
        <dbReference type="Proteomes" id="UP000289340"/>
    </source>
</evidence>
<protein>
    <submittedName>
        <fullName evidence="12">Cucumisin isoform B</fullName>
    </submittedName>
</protein>
<feature type="active site" description="Charge relay system" evidence="8 9">
    <location>
        <position position="451"/>
    </location>
</feature>
<accession>A0A445H2G2</accession>
<dbReference type="Pfam" id="PF17766">
    <property type="entry name" value="fn3_6"/>
    <property type="match status" value="1"/>
</dbReference>
<dbReference type="InterPro" id="IPR015500">
    <property type="entry name" value="Peptidase_S8_subtilisin-rel"/>
</dbReference>
<dbReference type="Gene3D" id="3.50.30.30">
    <property type="match status" value="1"/>
</dbReference>
<dbReference type="Pfam" id="PF00082">
    <property type="entry name" value="Peptidase_S8"/>
    <property type="match status" value="1"/>
</dbReference>
<keyword evidence="13" id="KW-1185">Reference proteome</keyword>
<evidence type="ECO:0000256" key="9">
    <source>
        <dbReference type="PROSITE-ProRule" id="PRU01240"/>
    </source>
</evidence>
<name>A0A445H2G2_GLYSO</name>
<dbReference type="AlphaFoldDB" id="A0A445H2G2"/>
<evidence type="ECO:0000259" key="10">
    <source>
        <dbReference type="Pfam" id="PF00082"/>
    </source>
</evidence>
<dbReference type="CDD" id="cd02120">
    <property type="entry name" value="PA_subtilisin_like"/>
    <property type="match status" value="1"/>
</dbReference>
<dbReference type="GO" id="GO:0004252">
    <property type="term" value="F:serine-type endopeptidase activity"/>
    <property type="evidence" value="ECO:0007669"/>
    <property type="project" value="UniProtKB-UniRule"/>
</dbReference>
<dbReference type="PRINTS" id="PR00723">
    <property type="entry name" value="SUBTILISIN"/>
</dbReference>
<gene>
    <name evidence="12" type="ORF">D0Y65_037865</name>
</gene>
<keyword evidence="4 9" id="KW-0645">Protease</keyword>
<dbReference type="Gene3D" id="2.60.40.2310">
    <property type="match status" value="1"/>
</dbReference>
<evidence type="ECO:0000313" key="12">
    <source>
        <dbReference type="EMBL" id="RZB67739.1"/>
    </source>
</evidence>
<dbReference type="Gene3D" id="3.40.50.200">
    <property type="entry name" value="Peptidase S8/S53 domain"/>
    <property type="match status" value="1"/>
</dbReference>
<comment type="caution">
    <text evidence="12">The sequence shown here is derived from an EMBL/GenBank/DDBJ whole genome shotgun (WGS) entry which is preliminary data.</text>
</comment>
<dbReference type="PROSITE" id="PS51892">
    <property type="entry name" value="SUBTILASE"/>
    <property type="match status" value="1"/>
</dbReference>
<dbReference type="PROSITE" id="PS00137">
    <property type="entry name" value="SUBTILASE_HIS"/>
    <property type="match status" value="1"/>
</dbReference>
<evidence type="ECO:0000259" key="11">
    <source>
        <dbReference type="Pfam" id="PF17766"/>
    </source>
</evidence>
<keyword evidence="7 9" id="KW-0720">Serine protease</keyword>
<reference evidence="12 13" key="1">
    <citation type="submission" date="2018-09" db="EMBL/GenBank/DDBJ databases">
        <title>A high-quality reference genome of wild soybean provides a powerful tool to mine soybean genomes.</title>
        <authorList>
            <person name="Xie M."/>
            <person name="Chung C.Y.L."/>
            <person name="Li M.-W."/>
            <person name="Wong F.-L."/>
            <person name="Chan T.-F."/>
            <person name="Lam H.-M."/>
        </authorList>
    </citation>
    <scope>NUCLEOTIDE SEQUENCE [LARGE SCALE GENOMIC DNA]</scope>
    <source>
        <strain evidence="13">cv. W05</strain>
        <tissue evidence="12">Hypocotyl of etiolated seedlings</tissue>
    </source>
</reference>
<keyword evidence="3" id="KW-0964">Secreted</keyword>
<sequence length="660" mass="71607">MKLTEEEAERMAEMDNVFSVFPNTKYHLHTTRSWDFIGFPQNVNRATTESDIIVGVLDTGIWPESESFSDRGFGPPPSKWKGSCHNFTCNNKIIGAKYYNILQNFTEDDMISPRDTNGHGSHCASTVAGNSVNSVSLFGLASGTSRGGVPSARIAVYKICWNKGCQVIDMLAAFDEAIDDGVDIISASLAIVSPGIQHFPYFKSAFDVASFYAMRKGILTSQAAGNSGPSLYTMSYHAPWLLSVAATTFDRKIVTKVQLGNGVVYEGVSINTFDLEKKLYPLIYAGDVPNIAGGHNSSTSRYCIEDSLDADSVKGKIVLCERIHRTENVGFLSGAAGVIFGLIYPQDLPAAYALPELLITQWDQRLIHSYITSTRNATATIFKSEEINDGLIPFVPSFSSRGPNPITVNTLKPDITAPGVEVIAAWSPLNPLSSVKGDKRTIQYNVISGTSMACPHVTAAAVYIKSFYPNWTPAMIKSALMTTATPMSPTLNPEAEFAYGAGLINPVKAVNPGLVYDISEADYIKFLCGEGYTDKELEVFSLNHSSCKGQDNKRAVYELNLPSFALFVNGSDFTRAYPRTVTNVGSVTSTYKAKVIAPSLLNIQVKPSTLSFTSIGQKKSFCVTIEGITNVEIVSASLIWDDGSHQVKSPIVVYGVLPNS</sequence>
<feature type="domain" description="Subtilisin-like protease fibronectin type-III" evidence="11">
    <location>
        <begin position="558"/>
        <end position="653"/>
    </location>
</feature>
<dbReference type="EMBL" id="QZWG01000014">
    <property type="protein sequence ID" value="RZB67739.1"/>
    <property type="molecule type" value="Genomic_DNA"/>
</dbReference>
<feature type="active site" description="Charge relay system" evidence="8 9">
    <location>
        <position position="58"/>
    </location>
</feature>
<dbReference type="InterPro" id="IPR034197">
    <property type="entry name" value="Peptidases_S8_3"/>
</dbReference>
<dbReference type="InterPro" id="IPR023828">
    <property type="entry name" value="Peptidase_S8_Ser-AS"/>
</dbReference>
<comment type="similarity">
    <text evidence="2 9">Belongs to the peptidase S8 family.</text>
</comment>
<evidence type="ECO:0000256" key="8">
    <source>
        <dbReference type="PIRSR" id="PIRSR615500-1"/>
    </source>
</evidence>
<dbReference type="Proteomes" id="UP000289340">
    <property type="component" value="Chromosome 14"/>
</dbReference>